<feature type="region of interest" description="Disordered" evidence="1">
    <location>
        <begin position="1"/>
        <end position="56"/>
    </location>
</feature>
<evidence type="ECO:0000313" key="2">
    <source>
        <dbReference type="EMBL" id="TSE25741.1"/>
    </source>
</evidence>
<dbReference type="Proteomes" id="UP000318542">
    <property type="component" value="Unassembled WGS sequence"/>
</dbReference>
<organism evidence="2 3">
    <name type="scientific">Tepidimonas thermarum</name>
    <dbReference type="NCBI Taxonomy" id="335431"/>
    <lineage>
        <taxon>Bacteria</taxon>
        <taxon>Pseudomonadati</taxon>
        <taxon>Pseudomonadota</taxon>
        <taxon>Betaproteobacteria</taxon>
        <taxon>Burkholderiales</taxon>
        <taxon>Tepidimonas</taxon>
    </lineage>
</organism>
<feature type="region of interest" description="Disordered" evidence="1">
    <location>
        <begin position="172"/>
        <end position="261"/>
    </location>
</feature>
<feature type="compositionally biased region" description="Low complexity" evidence="1">
    <location>
        <begin position="231"/>
        <end position="240"/>
    </location>
</feature>
<proteinExistence type="predicted"/>
<evidence type="ECO:0000256" key="1">
    <source>
        <dbReference type="SAM" id="MobiDB-lite"/>
    </source>
</evidence>
<accession>A0A554WQ81</accession>
<comment type="caution">
    <text evidence="2">The sequence shown here is derived from an EMBL/GenBank/DDBJ whole genome shotgun (WGS) entry which is preliminary data.</text>
</comment>
<reference evidence="2 3" key="1">
    <citation type="submission" date="2019-07" db="EMBL/GenBank/DDBJ databases">
        <title>Tepidimonas thermarum AA-1 draft genome.</title>
        <authorList>
            <person name="Da Costa M.S."/>
            <person name="Froufe H.J.C."/>
            <person name="Egas C."/>
            <person name="Albuquerque L."/>
        </authorList>
    </citation>
    <scope>NUCLEOTIDE SEQUENCE [LARGE SCALE GENOMIC DNA]</scope>
    <source>
        <strain evidence="2 3">AA-1</strain>
    </source>
</reference>
<gene>
    <name evidence="2" type="ORF">Tther_02591</name>
</gene>
<keyword evidence="3" id="KW-1185">Reference proteome</keyword>
<feature type="compositionally biased region" description="Basic residues" evidence="1">
    <location>
        <begin position="37"/>
        <end position="47"/>
    </location>
</feature>
<protein>
    <submittedName>
        <fullName evidence="2">Uncharacterized protein</fullName>
    </submittedName>
</protein>
<feature type="compositionally biased region" description="Basic residues" evidence="1">
    <location>
        <begin position="241"/>
        <end position="261"/>
    </location>
</feature>
<feature type="compositionally biased region" description="Gly residues" evidence="1">
    <location>
        <begin position="180"/>
        <end position="190"/>
    </location>
</feature>
<feature type="compositionally biased region" description="Basic residues" evidence="1">
    <location>
        <begin position="198"/>
        <end position="214"/>
    </location>
</feature>
<feature type="compositionally biased region" description="Low complexity" evidence="1">
    <location>
        <begin position="27"/>
        <end position="36"/>
    </location>
</feature>
<name>A0A554WQ81_9BURK</name>
<dbReference type="EMBL" id="VJOL01000108">
    <property type="protein sequence ID" value="TSE25741.1"/>
    <property type="molecule type" value="Genomic_DNA"/>
</dbReference>
<evidence type="ECO:0000313" key="3">
    <source>
        <dbReference type="Proteomes" id="UP000318542"/>
    </source>
</evidence>
<sequence length="261" mass="28185">MVHAQPECQHPVARQRRPHARHRRARAGAPAEQARPVARRQRHRRARAGAAGADRGARALAADPAGAHRGCAARALVLLGLPAQHLHARAGGLACDGRHRLPLHGDLDGPPDGGLHANGRRRRALGGAAALHERKAPVRQLGRWHLFPQRAAGDPASHCRWRQHHLQNFVQRRRGHDGRPAGGRAAGGALGAANRAQPARRRGAQAVHRHRRAGQVRPCAPHHAGGRDLDAAAGCAGAAPRRARPRATRVPRHRGRDRHHL</sequence>
<dbReference type="AlphaFoldDB" id="A0A554WQ81"/>
<feature type="compositionally biased region" description="Basic residues" evidence="1">
    <location>
        <begin position="13"/>
        <end position="26"/>
    </location>
</feature>